<dbReference type="KEGG" id="sacz:AOT14_19590"/>
<proteinExistence type="predicted"/>
<dbReference type="NCBIfam" id="NF033892">
    <property type="entry name" value="XcbB_CpsF_sero"/>
    <property type="match status" value="1"/>
</dbReference>
<keyword evidence="2" id="KW-1185">Reference proteome</keyword>
<dbReference type="EMBL" id="CP012900">
    <property type="protein sequence ID" value="ALJ28336.1"/>
    <property type="molecule type" value="Genomic_DNA"/>
</dbReference>
<dbReference type="OrthoDB" id="2359060at2"/>
<sequence length="342" mass="37677">MALAMDLDADDAAHADLAETRFVHLRHPGDSNLIHLSRRDPQLKALLLHLVGQGFLVYKFRNDDGAVTSFVHAKAAPRFWARHTQFGLREHDDVCYLLEKPAHAPARRLLVVFSSIPPVDQMYDAGFSARYLARNLSQAPKYMPWDTAILRIADLGGVVGAFYTDTLAQPDNEARVSALITRVMAELDIEPRHTVLYGASKGGSGALLHSLRTGLNAVCVEPILSDDYYVRRYRDSHFTCGVFPRDKRELFSAALATACPPARRLLIYSSQSPQLPYIRDIAMASAEGRNIAFIDVQNPAISDHPDVAPASLGLQVTLLNQLLCGVDVDPAQLDALRAANRS</sequence>
<dbReference type="PATRIC" id="fig|128780.6.peg.1968"/>
<name>A0A0S1AZT7_9GAMM</name>
<organism evidence="1 2">
    <name type="scientific">Stenotrophomonas acidaminiphila</name>
    <dbReference type="NCBI Taxonomy" id="128780"/>
    <lineage>
        <taxon>Bacteria</taxon>
        <taxon>Pseudomonadati</taxon>
        <taxon>Pseudomonadota</taxon>
        <taxon>Gammaproteobacteria</taxon>
        <taxon>Lysobacterales</taxon>
        <taxon>Lysobacteraceae</taxon>
        <taxon>Stenotrophomonas</taxon>
    </lineage>
</organism>
<evidence type="ECO:0000313" key="2">
    <source>
        <dbReference type="Proteomes" id="UP000061010"/>
    </source>
</evidence>
<gene>
    <name evidence="1" type="ORF">AOT14_19590</name>
</gene>
<accession>A0A0S1AZT7</accession>
<reference evidence="1 2" key="1">
    <citation type="journal article" date="2015" name="Genome Announc.">
        <title>Complete Genome Sequencing of Stenotrophomonas acidaminiphila ZAC14D2_NAIMI4_2, a Multidrug-Resistant Strain Isolated from Sediments of a Polluted River in Mexico, Uncovers New Antibiotic Resistance Genes and a Novel Class-II Lasso Peptide Biosynthesis Gene Cluster.</title>
        <authorList>
            <person name="Vinuesa P."/>
            <person name="Ochoa-Sanchez L.E."/>
        </authorList>
    </citation>
    <scope>NUCLEOTIDE SEQUENCE [LARGE SCALE GENOMIC DNA]</scope>
    <source>
        <strain evidence="1 2">ZAC14D2_NAIMI4_2</strain>
    </source>
</reference>
<dbReference type="AlphaFoldDB" id="A0A0S1AZT7"/>
<dbReference type="Proteomes" id="UP000061010">
    <property type="component" value="Chromosome"/>
</dbReference>
<protein>
    <submittedName>
        <fullName evidence="1">Uncharacterized protein</fullName>
    </submittedName>
</protein>
<evidence type="ECO:0000313" key="1">
    <source>
        <dbReference type="EMBL" id="ALJ28336.1"/>
    </source>
</evidence>